<evidence type="ECO:0000313" key="2">
    <source>
        <dbReference type="Proteomes" id="UP000821837"/>
    </source>
</evidence>
<organism evidence="1 2">
    <name type="scientific">Rhipicephalus sanguineus</name>
    <name type="common">Brown dog tick</name>
    <name type="synonym">Ixodes sanguineus</name>
    <dbReference type="NCBI Taxonomy" id="34632"/>
    <lineage>
        <taxon>Eukaryota</taxon>
        <taxon>Metazoa</taxon>
        <taxon>Ecdysozoa</taxon>
        <taxon>Arthropoda</taxon>
        <taxon>Chelicerata</taxon>
        <taxon>Arachnida</taxon>
        <taxon>Acari</taxon>
        <taxon>Parasitiformes</taxon>
        <taxon>Ixodida</taxon>
        <taxon>Ixodoidea</taxon>
        <taxon>Ixodidae</taxon>
        <taxon>Rhipicephalinae</taxon>
        <taxon>Rhipicephalus</taxon>
        <taxon>Rhipicephalus</taxon>
    </lineage>
</organism>
<proteinExistence type="predicted"/>
<reference evidence="1" key="2">
    <citation type="submission" date="2021-09" db="EMBL/GenBank/DDBJ databases">
        <authorList>
            <person name="Jia N."/>
            <person name="Wang J."/>
            <person name="Shi W."/>
            <person name="Du L."/>
            <person name="Sun Y."/>
            <person name="Zhan W."/>
            <person name="Jiang J."/>
            <person name="Wang Q."/>
            <person name="Zhang B."/>
            <person name="Ji P."/>
            <person name="Sakyi L.B."/>
            <person name="Cui X."/>
            <person name="Yuan T."/>
            <person name="Jiang B."/>
            <person name="Yang W."/>
            <person name="Lam T.T.-Y."/>
            <person name="Chang Q."/>
            <person name="Ding S."/>
            <person name="Wang X."/>
            <person name="Zhu J."/>
            <person name="Ruan X."/>
            <person name="Zhao L."/>
            <person name="Wei J."/>
            <person name="Que T."/>
            <person name="Du C."/>
            <person name="Cheng J."/>
            <person name="Dai P."/>
            <person name="Han X."/>
            <person name="Huang E."/>
            <person name="Gao Y."/>
            <person name="Liu J."/>
            <person name="Shao H."/>
            <person name="Ye R."/>
            <person name="Li L."/>
            <person name="Wei W."/>
            <person name="Wang X."/>
            <person name="Wang C."/>
            <person name="Huo Q."/>
            <person name="Li W."/>
            <person name="Guo W."/>
            <person name="Chen H."/>
            <person name="Chen S."/>
            <person name="Zhou L."/>
            <person name="Zhou L."/>
            <person name="Ni X."/>
            <person name="Tian J."/>
            <person name="Zhou Y."/>
            <person name="Sheng Y."/>
            <person name="Liu T."/>
            <person name="Pan Y."/>
            <person name="Xia L."/>
            <person name="Li J."/>
            <person name="Zhao F."/>
            <person name="Cao W."/>
        </authorList>
    </citation>
    <scope>NUCLEOTIDE SEQUENCE</scope>
    <source>
        <strain evidence="1">Rsan-2018</strain>
        <tissue evidence="1">Larvae</tissue>
    </source>
</reference>
<keyword evidence="2" id="KW-1185">Reference proteome</keyword>
<sequence>MRAKEREHKKLMLHLSSYIHEDQFATLHRSPRGTVWSKETLIKALKIRLSCGSRGYDMVKELGQPLPSQRTLQRHIEHCKFRPGLLVDIMDSLAVKVNCMTEHERHACLMMDEMQITYLRPHI</sequence>
<protein>
    <submittedName>
        <fullName evidence="1">Uncharacterized protein</fullName>
    </submittedName>
</protein>
<dbReference type="VEuPathDB" id="VectorBase:RSAN_026540"/>
<name>A0A9D4PUU3_RHISA</name>
<comment type="caution">
    <text evidence="1">The sequence shown here is derived from an EMBL/GenBank/DDBJ whole genome shotgun (WGS) entry which is preliminary data.</text>
</comment>
<dbReference type="Proteomes" id="UP000821837">
    <property type="component" value="Unassembled WGS sequence"/>
</dbReference>
<gene>
    <name evidence="1" type="ORF">HPB52_007002</name>
</gene>
<dbReference type="AlphaFoldDB" id="A0A9D4PUU3"/>
<reference evidence="1" key="1">
    <citation type="journal article" date="2020" name="Cell">
        <title>Large-Scale Comparative Analyses of Tick Genomes Elucidate Their Genetic Diversity and Vector Capacities.</title>
        <authorList>
            <consortium name="Tick Genome and Microbiome Consortium (TIGMIC)"/>
            <person name="Jia N."/>
            <person name="Wang J."/>
            <person name="Shi W."/>
            <person name="Du L."/>
            <person name="Sun Y."/>
            <person name="Zhan W."/>
            <person name="Jiang J.F."/>
            <person name="Wang Q."/>
            <person name="Zhang B."/>
            <person name="Ji P."/>
            <person name="Bell-Sakyi L."/>
            <person name="Cui X.M."/>
            <person name="Yuan T.T."/>
            <person name="Jiang B.G."/>
            <person name="Yang W.F."/>
            <person name="Lam T.T."/>
            <person name="Chang Q.C."/>
            <person name="Ding S.J."/>
            <person name="Wang X.J."/>
            <person name="Zhu J.G."/>
            <person name="Ruan X.D."/>
            <person name="Zhao L."/>
            <person name="Wei J.T."/>
            <person name="Ye R.Z."/>
            <person name="Que T.C."/>
            <person name="Du C.H."/>
            <person name="Zhou Y.H."/>
            <person name="Cheng J.X."/>
            <person name="Dai P.F."/>
            <person name="Guo W.B."/>
            <person name="Han X.H."/>
            <person name="Huang E.J."/>
            <person name="Li L.F."/>
            <person name="Wei W."/>
            <person name="Gao Y.C."/>
            <person name="Liu J.Z."/>
            <person name="Shao H.Z."/>
            <person name="Wang X."/>
            <person name="Wang C.C."/>
            <person name="Yang T.C."/>
            <person name="Huo Q.B."/>
            <person name="Li W."/>
            <person name="Chen H.Y."/>
            <person name="Chen S.E."/>
            <person name="Zhou L.G."/>
            <person name="Ni X.B."/>
            <person name="Tian J.H."/>
            <person name="Sheng Y."/>
            <person name="Liu T."/>
            <person name="Pan Y.S."/>
            <person name="Xia L.Y."/>
            <person name="Li J."/>
            <person name="Zhao F."/>
            <person name="Cao W.C."/>
        </authorList>
    </citation>
    <scope>NUCLEOTIDE SEQUENCE</scope>
    <source>
        <strain evidence="1">Rsan-2018</strain>
    </source>
</reference>
<accession>A0A9D4PUU3</accession>
<evidence type="ECO:0000313" key="1">
    <source>
        <dbReference type="EMBL" id="KAH7956199.1"/>
    </source>
</evidence>
<dbReference type="EMBL" id="JABSTV010001250">
    <property type="protein sequence ID" value="KAH7956199.1"/>
    <property type="molecule type" value="Genomic_DNA"/>
</dbReference>